<dbReference type="EMBL" id="LK028576">
    <property type="protein sequence ID" value="CDS15221.1"/>
    <property type="molecule type" value="Genomic_DNA"/>
</dbReference>
<reference evidence="2" key="2">
    <citation type="submission" date="2014-06" db="EMBL/GenBank/DDBJ databases">
        <authorList>
            <person name="Aslett M."/>
        </authorList>
    </citation>
    <scope>NUCLEOTIDE SEQUENCE</scope>
</reference>
<dbReference type="AlphaFoldDB" id="A0A068W7I3"/>
<evidence type="ECO:0000313" key="3">
    <source>
        <dbReference type="Proteomes" id="UP000492820"/>
    </source>
</evidence>
<dbReference type="SUPFAM" id="SSF56672">
    <property type="entry name" value="DNA/RNA polymerases"/>
    <property type="match status" value="1"/>
</dbReference>
<feature type="compositionally biased region" description="Polar residues" evidence="1">
    <location>
        <begin position="54"/>
        <end position="71"/>
    </location>
</feature>
<evidence type="ECO:0000313" key="4">
    <source>
        <dbReference type="WBParaSite" id="EgrG_002015100"/>
    </source>
</evidence>
<protein>
    <submittedName>
        <fullName evidence="2 4">Gap Pol polyprotein</fullName>
    </submittedName>
</protein>
<sequence>MLPSPTIPTLINAAIRWLNSSSIGKNKPLPETNSSVSKKLKRMTKRAPRPKDQLVQSSGKARNQEAEGTSSDDLTEALKLVKVNTLASYLPLLPNGSHSYMRIPDKLGARPYSFPSSVAARSVVNLHAFPIFCNRVKILSPSTKVRSAEGREVLLNGEMSLKVCIWKGTWTVKFTTCLEPAWDVILCANFLHHTKDVLNFAEGNFSTHCANKANAEIWLSTDDICNALFEAAAIPMNSPDDLCAQMIHISDDGRKELRELLLKCANIFSWQGAKLGRTYIVEHTIATGEARSIWQPPRRIPPPLLEEVNRPVKEMIRDEVIKPSK</sequence>
<feature type="compositionally biased region" description="Basic residues" evidence="1">
    <location>
        <begin position="38"/>
        <end position="48"/>
    </location>
</feature>
<reference evidence="4" key="3">
    <citation type="submission" date="2020-10" db="UniProtKB">
        <authorList>
            <consortium name="WormBaseParasite"/>
        </authorList>
    </citation>
    <scope>IDENTIFICATION</scope>
</reference>
<reference evidence="2 3" key="1">
    <citation type="journal article" date="2013" name="Nature">
        <title>The genomes of four tapeworm species reveal adaptations to parasitism.</title>
        <authorList>
            <person name="Tsai I.J."/>
            <person name="Zarowiecki M."/>
            <person name="Holroyd N."/>
            <person name="Garciarrubio A."/>
            <person name="Sanchez-Flores A."/>
            <person name="Brooks K.L."/>
            <person name="Tracey A."/>
            <person name="Bobes R.J."/>
            <person name="Fragoso G."/>
            <person name="Sciutto E."/>
            <person name="Aslett M."/>
            <person name="Beasley H."/>
            <person name="Bennett H.M."/>
            <person name="Cai J."/>
            <person name="Camicia F."/>
            <person name="Clark R."/>
            <person name="Cucher M."/>
            <person name="De Silva N."/>
            <person name="Day T.A."/>
            <person name="Deplazes P."/>
            <person name="Estrada K."/>
            <person name="Fernandez C."/>
            <person name="Holland P.W."/>
            <person name="Hou J."/>
            <person name="Hu S."/>
            <person name="Huckvale T."/>
            <person name="Hung S.S."/>
            <person name="Kamenetzky L."/>
            <person name="Keane J.A."/>
            <person name="Kiss F."/>
            <person name="Koziol U."/>
            <person name="Lambert O."/>
            <person name="Liu K."/>
            <person name="Luo X."/>
            <person name="Luo Y."/>
            <person name="Macchiaroli N."/>
            <person name="Nichol S."/>
            <person name="Paps J."/>
            <person name="Parkinson J."/>
            <person name="Pouchkina-Stantcheva N."/>
            <person name="Riddiford N."/>
            <person name="Rosenzvit M."/>
            <person name="Salinas G."/>
            <person name="Wasmuth J.D."/>
            <person name="Zamanian M."/>
            <person name="Zheng Y."/>
            <person name="Cai X."/>
            <person name="Soberon X."/>
            <person name="Olson P.D."/>
            <person name="Laclette J.P."/>
            <person name="Brehm K."/>
            <person name="Berriman M."/>
            <person name="Garciarrubio A."/>
            <person name="Bobes R.J."/>
            <person name="Fragoso G."/>
            <person name="Sanchez-Flores A."/>
            <person name="Estrada K."/>
            <person name="Cevallos M.A."/>
            <person name="Morett E."/>
            <person name="Gonzalez V."/>
            <person name="Portillo T."/>
            <person name="Ochoa-Leyva A."/>
            <person name="Jose M.V."/>
            <person name="Sciutto E."/>
            <person name="Landa A."/>
            <person name="Jimenez L."/>
            <person name="Valdes V."/>
            <person name="Carrero J.C."/>
            <person name="Larralde C."/>
            <person name="Morales-Montor J."/>
            <person name="Limon-Lason J."/>
            <person name="Soberon X."/>
            <person name="Laclette J.P."/>
        </authorList>
    </citation>
    <scope>NUCLEOTIDE SEQUENCE [LARGE SCALE GENOMIC DNA]</scope>
</reference>
<dbReference type="WBParaSite" id="EgrG_002015100">
    <property type="protein sequence ID" value="EgrG_002015100"/>
    <property type="gene ID" value="EgrG_002015100"/>
</dbReference>
<accession>A0A068W7I3</accession>
<evidence type="ECO:0000313" key="2">
    <source>
        <dbReference type="EMBL" id="CDS15221.1"/>
    </source>
</evidence>
<dbReference type="Proteomes" id="UP000492820">
    <property type="component" value="Unassembled WGS sequence"/>
</dbReference>
<dbReference type="OrthoDB" id="425619at2759"/>
<evidence type="ECO:0000256" key="1">
    <source>
        <dbReference type="SAM" id="MobiDB-lite"/>
    </source>
</evidence>
<dbReference type="InterPro" id="IPR043502">
    <property type="entry name" value="DNA/RNA_pol_sf"/>
</dbReference>
<organism evidence="2">
    <name type="scientific">Echinococcus granulosus</name>
    <name type="common">Hydatid tapeworm</name>
    <dbReference type="NCBI Taxonomy" id="6210"/>
    <lineage>
        <taxon>Eukaryota</taxon>
        <taxon>Metazoa</taxon>
        <taxon>Spiralia</taxon>
        <taxon>Lophotrochozoa</taxon>
        <taxon>Platyhelminthes</taxon>
        <taxon>Cestoda</taxon>
        <taxon>Eucestoda</taxon>
        <taxon>Cyclophyllidea</taxon>
        <taxon>Taeniidae</taxon>
        <taxon>Echinococcus</taxon>
        <taxon>Echinococcus granulosus group</taxon>
    </lineage>
</organism>
<name>A0A068W7I3_ECHGR</name>
<feature type="region of interest" description="Disordered" evidence="1">
    <location>
        <begin position="22"/>
        <end position="71"/>
    </location>
</feature>
<gene>
    <name evidence="2" type="ORF">EgrG_002015100</name>
</gene>
<proteinExistence type="predicted"/>